<dbReference type="InterPro" id="IPR032820">
    <property type="entry name" value="ATPase_put"/>
</dbReference>
<feature type="region of interest" description="Disordered" evidence="1">
    <location>
        <begin position="1"/>
        <end position="21"/>
    </location>
</feature>
<evidence type="ECO:0000256" key="1">
    <source>
        <dbReference type="SAM" id="MobiDB-lite"/>
    </source>
</evidence>
<sequence length="122" mass="13374">MKELEARLKGRGGTSSSRTEDHFSQANMAWRMVTELVAGLVLGFGVGYGLDYVLGTMPVMLVTCVLLGLVAGVKVMMRTAAEIGKKPGQSGDHEVNDDGDRSRKRWFELPPDGPVYRQAAFW</sequence>
<evidence type="ECO:0000313" key="4">
    <source>
        <dbReference type="Proteomes" id="UP001243846"/>
    </source>
</evidence>
<gene>
    <name evidence="3" type="ORF">QWZ10_11665</name>
</gene>
<evidence type="ECO:0000313" key="3">
    <source>
        <dbReference type="EMBL" id="MDN3712270.1"/>
    </source>
</evidence>
<keyword evidence="4" id="KW-1185">Reference proteome</keyword>
<name>A0ABT8DA07_9RHOB</name>
<accession>A0ABT8DA07</accession>
<feature type="compositionally biased region" description="Basic and acidic residues" evidence="1">
    <location>
        <begin position="91"/>
        <end position="107"/>
    </location>
</feature>
<keyword evidence="2" id="KW-0812">Transmembrane</keyword>
<feature type="transmembrane region" description="Helical" evidence="2">
    <location>
        <begin position="28"/>
        <end position="50"/>
    </location>
</feature>
<feature type="transmembrane region" description="Helical" evidence="2">
    <location>
        <begin position="56"/>
        <end position="77"/>
    </location>
</feature>
<dbReference type="Proteomes" id="UP001243846">
    <property type="component" value="Unassembled WGS sequence"/>
</dbReference>
<dbReference type="EMBL" id="JAUFRC010000001">
    <property type="protein sequence ID" value="MDN3712270.1"/>
    <property type="molecule type" value="Genomic_DNA"/>
</dbReference>
<feature type="region of interest" description="Disordered" evidence="1">
    <location>
        <begin position="84"/>
        <end position="107"/>
    </location>
</feature>
<keyword evidence="2" id="KW-1133">Transmembrane helix</keyword>
<keyword evidence="2" id="KW-0472">Membrane</keyword>
<reference evidence="4" key="1">
    <citation type="journal article" date="2019" name="Int. J. Syst. Evol. Microbiol.">
        <title>The Global Catalogue of Microorganisms (GCM) 10K type strain sequencing project: providing services to taxonomists for standard genome sequencing and annotation.</title>
        <authorList>
            <consortium name="The Broad Institute Genomics Platform"/>
            <consortium name="The Broad Institute Genome Sequencing Center for Infectious Disease"/>
            <person name="Wu L."/>
            <person name="Ma J."/>
        </authorList>
    </citation>
    <scope>NUCLEOTIDE SEQUENCE [LARGE SCALE GENOMIC DNA]</scope>
    <source>
        <strain evidence="4">CECT 8482</strain>
    </source>
</reference>
<comment type="caution">
    <text evidence="3">The sequence shown here is derived from an EMBL/GenBank/DDBJ whole genome shotgun (WGS) entry which is preliminary data.</text>
</comment>
<evidence type="ECO:0000256" key="2">
    <source>
        <dbReference type="SAM" id="Phobius"/>
    </source>
</evidence>
<protein>
    <submittedName>
        <fullName evidence="3">AtpZ/AtpI family protein</fullName>
    </submittedName>
</protein>
<proteinExistence type="predicted"/>
<organism evidence="3 4">
    <name type="scientific">Paracoccus cavernae</name>
    <dbReference type="NCBI Taxonomy" id="1571207"/>
    <lineage>
        <taxon>Bacteria</taxon>
        <taxon>Pseudomonadati</taxon>
        <taxon>Pseudomonadota</taxon>
        <taxon>Alphaproteobacteria</taxon>
        <taxon>Rhodobacterales</taxon>
        <taxon>Paracoccaceae</taxon>
        <taxon>Paracoccus</taxon>
    </lineage>
</organism>
<dbReference type="Pfam" id="PF09527">
    <property type="entry name" value="ATPase_gene1"/>
    <property type="match status" value="1"/>
</dbReference>